<feature type="signal peptide" evidence="1">
    <location>
        <begin position="1"/>
        <end position="23"/>
    </location>
</feature>
<evidence type="ECO:0000313" key="2">
    <source>
        <dbReference type="EMBL" id="OCR24277.1"/>
    </source>
</evidence>
<dbReference type="Proteomes" id="UP000093104">
    <property type="component" value="Unassembled WGS sequence"/>
</dbReference>
<reference evidence="2 3" key="1">
    <citation type="submission" date="2015-07" db="EMBL/GenBank/DDBJ databases">
        <title>Draft genome sequence of a diazotrophic, plant growth-promoting rhizobacterium of the Pseudomonas syringae complex.</title>
        <authorList>
            <person name="Patten C.L."/>
            <person name="Jeong H."/>
        </authorList>
    </citation>
    <scope>NUCLEOTIDE SEQUENCE [LARGE SCALE GENOMIC DNA]</scope>
    <source>
        <strain evidence="2 3">GR12-2</strain>
    </source>
</reference>
<evidence type="ECO:0000313" key="3">
    <source>
        <dbReference type="Proteomes" id="UP000093104"/>
    </source>
</evidence>
<keyword evidence="1" id="KW-0732">Signal</keyword>
<name>A0A1C7Z5N8_PSESX</name>
<sequence>MDFLKPATLLVLMLALLSQPAFADLASEKRPIFLTVFLHDDIPQVERHNIRRDYFVWLLKDLEHFSGRRVYLDFIERQGPLTAIDYQGQNEENTLRNWTRLVDQYIAENNRPQSITHKYLVLTRNQINEYTLGLTKPGHYAAIASMATYTAPAHEIGHMLGGNHEASQVIYKDGWWCETNITPTRVSLRANCYLYSDQNRKLMLGYLNKAR</sequence>
<dbReference type="EMBL" id="LGSI01000048">
    <property type="protein sequence ID" value="OCR24277.1"/>
    <property type="molecule type" value="Genomic_DNA"/>
</dbReference>
<comment type="caution">
    <text evidence="2">The sequence shown here is derived from an EMBL/GenBank/DDBJ whole genome shotgun (WGS) entry which is preliminary data.</text>
</comment>
<evidence type="ECO:0008006" key="4">
    <source>
        <dbReference type="Google" id="ProtNLM"/>
    </source>
</evidence>
<dbReference type="SUPFAM" id="SSF55486">
    <property type="entry name" value="Metalloproteases ('zincins'), catalytic domain"/>
    <property type="match status" value="1"/>
</dbReference>
<gene>
    <name evidence="2" type="ORF">AFK24_15135</name>
</gene>
<dbReference type="PATRIC" id="fig|317.243.peg.4595"/>
<proteinExistence type="predicted"/>
<accession>A0A1C7Z5N8</accession>
<feature type="chain" id="PRO_5008892173" description="Reprolysin-like metallo-peptidase family M12B" evidence="1">
    <location>
        <begin position="24"/>
        <end position="211"/>
    </location>
</feature>
<evidence type="ECO:0000256" key="1">
    <source>
        <dbReference type="SAM" id="SignalP"/>
    </source>
</evidence>
<organism evidence="2 3">
    <name type="scientific">Pseudomonas syringae</name>
    <dbReference type="NCBI Taxonomy" id="317"/>
    <lineage>
        <taxon>Bacteria</taxon>
        <taxon>Pseudomonadati</taxon>
        <taxon>Pseudomonadota</taxon>
        <taxon>Gammaproteobacteria</taxon>
        <taxon>Pseudomonadales</taxon>
        <taxon>Pseudomonadaceae</taxon>
        <taxon>Pseudomonas</taxon>
    </lineage>
</organism>
<protein>
    <recommendedName>
        <fullName evidence="4">Reprolysin-like metallo-peptidase family M12B</fullName>
    </recommendedName>
</protein>
<dbReference type="AlphaFoldDB" id="A0A1C7Z5N8"/>